<dbReference type="AlphaFoldDB" id="A0A8H7T5G4"/>
<keyword evidence="3" id="KW-1133">Transmembrane helix</keyword>
<dbReference type="GO" id="GO:0008017">
    <property type="term" value="F:microtubule binding"/>
    <property type="evidence" value="ECO:0007669"/>
    <property type="project" value="TreeGrafter"/>
</dbReference>
<keyword evidence="3" id="KW-0472">Membrane</keyword>
<evidence type="ECO:0000256" key="3">
    <source>
        <dbReference type="SAM" id="Phobius"/>
    </source>
</evidence>
<comment type="caution">
    <text evidence="4">The sequence shown here is derived from an EMBL/GenBank/DDBJ whole genome shotgun (WGS) entry which is preliminary data.</text>
</comment>
<feature type="transmembrane region" description="Helical" evidence="3">
    <location>
        <begin position="894"/>
        <end position="912"/>
    </location>
</feature>
<dbReference type="OrthoDB" id="3599607at2759"/>
<keyword evidence="1" id="KW-0175">Coiled coil</keyword>
<sequence length="924" mass="105586">SPTNFSEWNSELSTLAAAQTVDNLFRLGHLVEKLNLQDQQLTELWNIAEGSVVMRELGVEAVEKLEGEKGELKEGNERLKGKNEKMEGLNEVLQNSITQTFPDHPEQLENIKIVAAKHVELEAEIETLENHNRQLTEHNKVLHKDNIELHSRKSKFEAEKNELIADHNESQAALGRRNQSNIQLKLNEDRTWWIILQDFILAGDEKIIVLESQILVKHELIRELISANSRLSFQLELAQDALVQVREDLVEKERDIKSHSCVAGKNEAILKEKEMEALLKEQEGMIALLREKLDTATASWLLLDSHQMRDQFYQNGHYRTETGPGAARTKVYFFSEISVLVRDPLRNTLPSSQGQLKIKIMDSNAPAGYNTLRDYYPLSAGQRGEVRPNHFELDLIGQFTGLRRHPENTEAVGGVNITGNASGMGNTPTTEASSLTGPPVVDGSTNMRETPSVRGHRNALAWRIGAEQCLEYFPADAAPSHFVVPATQSTSWFRGFANGHHQNYANYQQPVMEYQHPDYYQATPQPFSNTAFNRQLTQEPDMRERHLHEVQLDNHNLRGQIEHLSNGVAAETARNEELGHSVRQVTAEKDALEGDNREMKRQIEELTAEKNRLEFSLQQSGRAAEMEILKTDLRQKENYIERRELIHSQREQEIRNLTAANTEQQKKIYNLKRHIEAAVGFYNNVIMGLYRAKPASCQECTKKSDKVNALQRQIDARAHEYLRDLENLRRYHEDYSNGIARCWIKQQEEIDALMETNKDVTTAIGITMQGAKEEKDRHKSKEERFEADISNLLVNLQNTSAALVVATSNIRAKEQEVDELTAKLKKNPKENESRTKRQARLQATELNQKLSKELEAEKDNSQAAEFEKFEWQEKYQELTAKEFSAGKGTYLRNMGMFFIFVVVFFTTYMYLLPVGTTIMGSSSV</sequence>
<dbReference type="GO" id="GO:0051959">
    <property type="term" value="F:dynein light intermediate chain binding"/>
    <property type="evidence" value="ECO:0007669"/>
    <property type="project" value="TreeGrafter"/>
</dbReference>
<proteinExistence type="predicted"/>
<keyword evidence="3" id="KW-0812">Transmembrane</keyword>
<dbReference type="GO" id="GO:0030705">
    <property type="term" value="P:cytoskeleton-dependent intracellular transport"/>
    <property type="evidence" value="ECO:0007669"/>
    <property type="project" value="TreeGrafter"/>
</dbReference>
<feature type="region of interest" description="Disordered" evidence="2">
    <location>
        <begin position="415"/>
        <end position="452"/>
    </location>
</feature>
<evidence type="ECO:0000313" key="5">
    <source>
        <dbReference type="Proteomes" id="UP000664132"/>
    </source>
</evidence>
<dbReference type="GO" id="GO:0005815">
    <property type="term" value="C:microtubule organizing center"/>
    <property type="evidence" value="ECO:0007669"/>
    <property type="project" value="TreeGrafter"/>
</dbReference>
<name>A0A8H7T5G4_9HELO</name>
<evidence type="ECO:0000256" key="1">
    <source>
        <dbReference type="SAM" id="Coils"/>
    </source>
</evidence>
<dbReference type="Proteomes" id="UP000664132">
    <property type="component" value="Unassembled WGS sequence"/>
</dbReference>
<protein>
    <submittedName>
        <fullName evidence="4">Uncharacterized protein</fullName>
    </submittedName>
</protein>
<feature type="coiled-coil region" evidence="1">
    <location>
        <begin position="768"/>
        <end position="867"/>
    </location>
</feature>
<evidence type="ECO:0000256" key="2">
    <source>
        <dbReference type="SAM" id="MobiDB-lite"/>
    </source>
</evidence>
<organism evidence="4 5">
    <name type="scientific">Cadophora malorum</name>
    <dbReference type="NCBI Taxonomy" id="108018"/>
    <lineage>
        <taxon>Eukaryota</taxon>
        <taxon>Fungi</taxon>
        <taxon>Dikarya</taxon>
        <taxon>Ascomycota</taxon>
        <taxon>Pezizomycotina</taxon>
        <taxon>Leotiomycetes</taxon>
        <taxon>Helotiales</taxon>
        <taxon>Ploettnerulaceae</taxon>
        <taxon>Cadophora</taxon>
    </lineage>
</organism>
<dbReference type="PANTHER" id="PTHR18947">
    <property type="entry name" value="HOOK PROTEINS"/>
    <property type="match status" value="1"/>
</dbReference>
<dbReference type="GO" id="GO:0005737">
    <property type="term" value="C:cytoplasm"/>
    <property type="evidence" value="ECO:0007669"/>
    <property type="project" value="TreeGrafter"/>
</dbReference>
<feature type="non-terminal residue" evidence="4">
    <location>
        <position position="924"/>
    </location>
</feature>
<gene>
    <name evidence="4" type="ORF">IFR04_013095</name>
</gene>
<feature type="coiled-coil region" evidence="1">
    <location>
        <begin position="582"/>
        <end position="616"/>
    </location>
</feature>
<feature type="coiled-coil region" evidence="1">
    <location>
        <begin position="235"/>
        <end position="299"/>
    </location>
</feature>
<feature type="coiled-coil region" evidence="1">
    <location>
        <begin position="62"/>
        <end position="145"/>
    </location>
</feature>
<evidence type="ECO:0000313" key="4">
    <source>
        <dbReference type="EMBL" id="KAG4413784.1"/>
    </source>
</evidence>
<feature type="compositionally biased region" description="Polar residues" evidence="2">
    <location>
        <begin position="417"/>
        <end position="436"/>
    </location>
</feature>
<reference evidence="4" key="1">
    <citation type="submission" date="2021-02" db="EMBL/GenBank/DDBJ databases">
        <title>Genome sequence Cadophora malorum strain M34.</title>
        <authorList>
            <person name="Stefanovic E."/>
            <person name="Vu D."/>
            <person name="Scully C."/>
            <person name="Dijksterhuis J."/>
            <person name="Roader J."/>
            <person name="Houbraken J."/>
        </authorList>
    </citation>
    <scope>NUCLEOTIDE SEQUENCE</scope>
    <source>
        <strain evidence="4">M34</strain>
    </source>
</reference>
<accession>A0A8H7T5G4</accession>
<keyword evidence="5" id="KW-1185">Reference proteome</keyword>
<dbReference type="PANTHER" id="PTHR18947:SF28">
    <property type="entry name" value="GIRDIN, ISOFORM A"/>
    <property type="match status" value="1"/>
</dbReference>
<dbReference type="GO" id="GO:0031122">
    <property type="term" value="P:cytoplasmic microtubule organization"/>
    <property type="evidence" value="ECO:0007669"/>
    <property type="project" value="TreeGrafter"/>
</dbReference>
<dbReference type="EMBL" id="JAFJYH010000296">
    <property type="protein sequence ID" value="KAG4413784.1"/>
    <property type="molecule type" value="Genomic_DNA"/>
</dbReference>